<dbReference type="Proteomes" id="UP000825701">
    <property type="component" value="Chromosome"/>
</dbReference>
<dbReference type="KEGG" id="cmet:K6K41_18110"/>
<evidence type="ECO:0000313" key="1">
    <source>
        <dbReference type="EMBL" id="QZN98839.1"/>
    </source>
</evidence>
<sequence length="63" mass="6761">MAAGVDPAVEKSIRASFGGGFSVRTQTELRGLTYAEIEHSGNRFVVASADALDWKFVASDRTL</sequence>
<dbReference type="RefSeq" id="WP_261401824.1">
    <property type="nucleotide sequence ID" value="NZ_CP081869.1"/>
</dbReference>
<name>A0A9E6R6Q9_9HYPH</name>
<proteinExistence type="predicted"/>
<dbReference type="EMBL" id="CP081869">
    <property type="protein sequence ID" value="QZN98839.1"/>
    <property type="molecule type" value="Genomic_DNA"/>
</dbReference>
<evidence type="ECO:0000313" key="2">
    <source>
        <dbReference type="Proteomes" id="UP000825701"/>
    </source>
</evidence>
<protein>
    <submittedName>
        <fullName evidence="1">Uncharacterized protein</fullName>
    </submittedName>
</protein>
<accession>A0A9E6R6Q9</accession>
<dbReference type="AlphaFoldDB" id="A0A9E6R6Q9"/>
<organism evidence="1 2">
    <name type="scientific">Chenggangzhangella methanolivorans</name>
    <dbReference type="NCBI Taxonomy" id="1437009"/>
    <lineage>
        <taxon>Bacteria</taxon>
        <taxon>Pseudomonadati</taxon>
        <taxon>Pseudomonadota</taxon>
        <taxon>Alphaproteobacteria</taxon>
        <taxon>Hyphomicrobiales</taxon>
        <taxon>Methylopilaceae</taxon>
        <taxon>Chenggangzhangella</taxon>
    </lineage>
</organism>
<reference evidence="1" key="1">
    <citation type="submission" date="2021-08" db="EMBL/GenBank/DDBJ databases">
        <authorList>
            <person name="Zhang H."/>
            <person name="Xu M."/>
            <person name="Yu Z."/>
            <person name="Yang L."/>
            <person name="Cai Y."/>
        </authorList>
    </citation>
    <scope>NUCLEOTIDE SEQUENCE</scope>
    <source>
        <strain evidence="1">CHL1</strain>
    </source>
</reference>
<gene>
    <name evidence="1" type="ORF">K6K41_18110</name>
</gene>
<keyword evidence="2" id="KW-1185">Reference proteome</keyword>